<keyword evidence="1" id="KW-1133">Transmembrane helix</keyword>
<dbReference type="RefSeq" id="WP_073582532.1">
    <property type="nucleotide sequence ID" value="NZ_CBCSEA010000015.1"/>
</dbReference>
<name>A0A1M7ZVP8_9FLAO</name>
<proteinExistence type="predicted"/>
<accession>A0A1M7ZVP8</accession>
<protein>
    <submittedName>
        <fullName evidence="2">Uncharacterized protein</fullName>
    </submittedName>
</protein>
<gene>
    <name evidence="2" type="ORF">SAMN05443547_1227</name>
</gene>
<reference evidence="3" key="1">
    <citation type="submission" date="2016-12" db="EMBL/GenBank/DDBJ databases">
        <authorList>
            <person name="Varghese N."/>
            <person name="Submissions S."/>
        </authorList>
    </citation>
    <scope>NUCLEOTIDE SEQUENCE [LARGE SCALE GENOMIC DNA]</scope>
    <source>
        <strain evidence="3">DSM 18830</strain>
    </source>
</reference>
<sequence>MKTKPKNIKKLGNPALLIAGSSAGQKAITNASENQKAVVQATASVIPFLIKTIVIVGGGMYLYYRFTNRFVSLKENSNYPISNITNNQAITKAETIYQAMLGFGNGFEIVKTNIAGLNYNAFIKVYNAFGHRQGTVPFSDKMNMVEWFSDQFNESELNQLRFLVPNMF</sequence>
<evidence type="ECO:0000313" key="2">
    <source>
        <dbReference type="EMBL" id="SHO72883.1"/>
    </source>
</evidence>
<keyword evidence="3" id="KW-1185">Reference proteome</keyword>
<evidence type="ECO:0000256" key="1">
    <source>
        <dbReference type="SAM" id="Phobius"/>
    </source>
</evidence>
<dbReference type="EMBL" id="FRYK01000002">
    <property type="protein sequence ID" value="SHO72883.1"/>
    <property type="molecule type" value="Genomic_DNA"/>
</dbReference>
<dbReference type="AlphaFoldDB" id="A0A1M7ZVP8"/>
<dbReference type="STRING" id="416016.SAMN05443547_1227"/>
<dbReference type="Proteomes" id="UP000184611">
    <property type="component" value="Unassembled WGS sequence"/>
</dbReference>
<dbReference type="OrthoDB" id="1150545at2"/>
<keyword evidence="1" id="KW-0812">Transmembrane</keyword>
<organism evidence="2 3">
    <name type="scientific">Flavobacterium cucumis</name>
    <dbReference type="NCBI Taxonomy" id="416016"/>
    <lineage>
        <taxon>Bacteria</taxon>
        <taxon>Pseudomonadati</taxon>
        <taxon>Bacteroidota</taxon>
        <taxon>Flavobacteriia</taxon>
        <taxon>Flavobacteriales</taxon>
        <taxon>Flavobacteriaceae</taxon>
        <taxon>Flavobacterium</taxon>
    </lineage>
</organism>
<feature type="transmembrane region" description="Helical" evidence="1">
    <location>
        <begin position="41"/>
        <end position="64"/>
    </location>
</feature>
<evidence type="ECO:0000313" key="3">
    <source>
        <dbReference type="Proteomes" id="UP000184611"/>
    </source>
</evidence>
<keyword evidence="1" id="KW-0472">Membrane</keyword>